<dbReference type="GO" id="GO:0008299">
    <property type="term" value="P:isoprenoid biosynthetic process"/>
    <property type="evidence" value="ECO:0007669"/>
    <property type="project" value="InterPro"/>
</dbReference>
<keyword evidence="1" id="KW-0479">Metal-binding</keyword>
<organism evidence="4 5">
    <name type="scientific">Streptomyces caatingaensis</name>
    <dbReference type="NCBI Taxonomy" id="1678637"/>
    <lineage>
        <taxon>Bacteria</taxon>
        <taxon>Bacillati</taxon>
        <taxon>Actinomycetota</taxon>
        <taxon>Actinomycetes</taxon>
        <taxon>Kitasatosporales</taxon>
        <taxon>Streptomycetaceae</taxon>
        <taxon>Streptomyces</taxon>
    </lineage>
</organism>
<dbReference type="CDD" id="cd00685">
    <property type="entry name" value="Trans_IPPS_HT"/>
    <property type="match status" value="1"/>
</dbReference>
<comment type="similarity">
    <text evidence="3">Belongs to the FPP/GGPP synthase family.</text>
</comment>
<dbReference type="SUPFAM" id="SSF48576">
    <property type="entry name" value="Terpenoid synthases"/>
    <property type="match status" value="1"/>
</dbReference>
<keyword evidence="2" id="KW-0460">Magnesium</keyword>
<sequence length="353" mass="36365">MAGLTAVHPPAGAVVGTLLDWARDLMEPALRDAVTALPERESRIAGYHRGWHEADGGAREDASSGRGGGKAVRPALVLLAAKAVGAPAACAVPGAVGVELIHDFSLLHDDVIDGDALRRHRPAAWTVYGTPAAVLTGDALLVTALQVLAAAPSSAAGAAVREALGMLGELMRGQSQDVSFETSGRVATEQYLAMAEGKTGALMGCACALGGLLGGAREDRVAGLRDFGRCLGVAFQCVDDLLGIWGTSGRSGKPVGADLAARKKSLPVVAALADDGPAGRRLAALYAQADPFGEAEIALATTLIEEAGGRERTEQQVQRQTSAAMRALTRAEPAAEVYRQMQEIAALLTGRDH</sequence>
<dbReference type="InterPro" id="IPR008949">
    <property type="entry name" value="Isoprenoid_synthase_dom_sf"/>
</dbReference>
<keyword evidence="5" id="KW-1185">Reference proteome</keyword>
<dbReference type="Proteomes" id="UP000037288">
    <property type="component" value="Unassembled WGS sequence"/>
</dbReference>
<dbReference type="GO" id="GO:0004659">
    <property type="term" value="F:prenyltransferase activity"/>
    <property type="evidence" value="ECO:0007669"/>
    <property type="project" value="InterPro"/>
</dbReference>
<evidence type="ECO:0000256" key="3">
    <source>
        <dbReference type="RuleBase" id="RU004466"/>
    </source>
</evidence>
<gene>
    <name evidence="4" type="ORF">AC230_12645</name>
</gene>
<dbReference type="PROSITE" id="PS00723">
    <property type="entry name" value="POLYPRENYL_SYNTHASE_1"/>
    <property type="match status" value="1"/>
</dbReference>
<dbReference type="Pfam" id="PF00348">
    <property type="entry name" value="polyprenyl_synt"/>
    <property type="match status" value="1"/>
</dbReference>
<proteinExistence type="inferred from homology"/>
<dbReference type="PANTHER" id="PTHR12001">
    <property type="entry name" value="GERANYLGERANYL PYROPHOSPHATE SYNTHASE"/>
    <property type="match status" value="1"/>
</dbReference>
<dbReference type="RefSeq" id="WP_049716228.1">
    <property type="nucleotide sequence ID" value="NZ_LFXA01000007.1"/>
</dbReference>
<dbReference type="OrthoDB" id="4497239at2"/>
<protein>
    <submittedName>
        <fullName evidence="4">Dimethylallyltranstransferase</fullName>
    </submittedName>
</protein>
<keyword evidence="3 4" id="KW-0808">Transferase</keyword>
<dbReference type="PANTHER" id="PTHR12001:SF86">
    <property type="entry name" value="GERANYLGERANYL DIPHOSPHATE SYNTHASE"/>
    <property type="match status" value="1"/>
</dbReference>
<dbReference type="GO" id="GO:0046872">
    <property type="term" value="F:metal ion binding"/>
    <property type="evidence" value="ECO:0007669"/>
    <property type="project" value="UniProtKB-KW"/>
</dbReference>
<name>A0A0K9XG21_9ACTN</name>
<dbReference type="EMBL" id="LFXA01000007">
    <property type="protein sequence ID" value="KNB52364.1"/>
    <property type="molecule type" value="Genomic_DNA"/>
</dbReference>
<dbReference type="AlphaFoldDB" id="A0A0K9XG21"/>
<dbReference type="Gene3D" id="1.10.600.10">
    <property type="entry name" value="Farnesyl Diphosphate Synthase"/>
    <property type="match status" value="1"/>
</dbReference>
<reference evidence="5" key="1">
    <citation type="submission" date="2015-07" db="EMBL/GenBank/DDBJ databases">
        <title>Draft genome sequence of Streptomyces sp. CMAA 1322, a bacterium isolated from Caatinga biome, from dry forest semiarid of Brazil.</title>
        <authorList>
            <person name="Santos S.N."/>
            <person name="Gacesa R."/>
            <person name="Taketani R.G."/>
            <person name="Long P.F."/>
            <person name="Melo I.S."/>
        </authorList>
    </citation>
    <scope>NUCLEOTIDE SEQUENCE [LARGE SCALE GENOMIC DNA]</scope>
    <source>
        <strain evidence="5">CMAA 1322</strain>
    </source>
</reference>
<evidence type="ECO:0000256" key="1">
    <source>
        <dbReference type="ARBA" id="ARBA00022723"/>
    </source>
</evidence>
<comment type="caution">
    <text evidence="4">The sequence shown here is derived from an EMBL/GenBank/DDBJ whole genome shotgun (WGS) entry which is preliminary data.</text>
</comment>
<dbReference type="InterPro" id="IPR033749">
    <property type="entry name" value="Polyprenyl_synt_CS"/>
</dbReference>
<evidence type="ECO:0000256" key="2">
    <source>
        <dbReference type="ARBA" id="ARBA00022842"/>
    </source>
</evidence>
<evidence type="ECO:0000313" key="4">
    <source>
        <dbReference type="EMBL" id="KNB52364.1"/>
    </source>
</evidence>
<dbReference type="InterPro" id="IPR000092">
    <property type="entry name" value="Polyprenyl_synt"/>
</dbReference>
<dbReference type="STRING" id="1678637.AC230_12645"/>
<dbReference type="SFLD" id="SFLDS00005">
    <property type="entry name" value="Isoprenoid_Synthase_Type_I"/>
    <property type="match status" value="1"/>
</dbReference>
<accession>A0A0K9XG21</accession>
<evidence type="ECO:0000313" key="5">
    <source>
        <dbReference type="Proteomes" id="UP000037288"/>
    </source>
</evidence>
<dbReference type="PATRIC" id="fig|1678637.3.peg.2729"/>